<feature type="compositionally biased region" description="Basic and acidic residues" evidence="1">
    <location>
        <begin position="3078"/>
        <end position="3098"/>
    </location>
</feature>
<feature type="compositionally biased region" description="Basic and acidic residues" evidence="1">
    <location>
        <begin position="2568"/>
        <end position="2594"/>
    </location>
</feature>
<feature type="compositionally biased region" description="Polar residues" evidence="1">
    <location>
        <begin position="3933"/>
        <end position="3953"/>
    </location>
</feature>
<feature type="compositionally biased region" description="Low complexity" evidence="1">
    <location>
        <begin position="921"/>
        <end position="931"/>
    </location>
</feature>
<feature type="region of interest" description="Disordered" evidence="1">
    <location>
        <begin position="1767"/>
        <end position="2065"/>
    </location>
</feature>
<feature type="compositionally biased region" description="Basic and acidic residues" evidence="1">
    <location>
        <begin position="2795"/>
        <end position="2818"/>
    </location>
</feature>
<feature type="compositionally biased region" description="Basic and acidic residues" evidence="1">
    <location>
        <begin position="690"/>
        <end position="701"/>
    </location>
</feature>
<feature type="compositionally biased region" description="Polar residues" evidence="1">
    <location>
        <begin position="4179"/>
        <end position="4197"/>
    </location>
</feature>
<feature type="region of interest" description="Disordered" evidence="1">
    <location>
        <begin position="2554"/>
        <end position="2704"/>
    </location>
</feature>
<feature type="compositionally biased region" description="Basic and acidic residues" evidence="1">
    <location>
        <begin position="1582"/>
        <end position="1593"/>
    </location>
</feature>
<dbReference type="OrthoDB" id="5876619at2759"/>
<feature type="compositionally biased region" description="Basic and acidic residues" evidence="1">
    <location>
        <begin position="1663"/>
        <end position="1690"/>
    </location>
</feature>
<feature type="region of interest" description="Disordered" evidence="1">
    <location>
        <begin position="3552"/>
        <end position="3587"/>
    </location>
</feature>
<feature type="compositionally biased region" description="Basic and acidic residues" evidence="1">
    <location>
        <begin position="1829"/>
        <end position="1843"/>
    </location>
</feature>
<feature type="compositionally biased region" description="Basic and acidic residues" evidence="1">
    <location>
        <begin position="2263"/>
        <end position="2286"/>
    </location>
</feature>
<name>A0A1I7RUI0_BURXY</name>
<feature type="compositionally biased region" description="Polar residues" evidence="1">
    <location>
        <begin position="1232"/>
        <end position="1259"/>
    </location>
</feature>
<feature type="region of interest" description="Disordered" evidence="1">
    <location>
        <begin position="2226"/>
        <end position="2286"/>
    </location>
</feature>
<feature type="compositionally biased region" description="Basic and acidic residues" evidence="1">
    <location>
        <begin position="52"/>
        <end position="68"/>
    </location>
</feature>
<feature type="compositionally biased region" description="Basic and acidic residues" evidence="1">
    <location>
        <begin position="413"/>
        <end position="433"/>
    </location>
</feature>
<feature type="compositionally biased region" description="Polar residues" evidence="1">
    <location>
        <begin position="149"/>
        <end position="164"/>
    </location>
</feature>
<feature type="compositionally biased region" description="Polar residues" evidence="1">
    <location>
        <begin position="94"/>
        <end position="105"/>
    </location>
</feature>
<feature type="compositionally biased region" description="Basic and acidic residues" evidence="1">
    <location>
        <begin position="2761"/>
        <end position="2774"/>
    </location>
</feature>
<feature type="compositionally biased region" description="Polar residues" evidence="1">
    <location>
        <begin position="3124"/>
        <end position="3133"/>
    </location>
</feature>
<feature type="region of interest" description="Disordered" evidence="1">
    <location>
        <begin position="2097"/>
        <end position="2189"/>
    </location>
</feature>
<evidence type="ECO:0000313" key="4">
    <source>
        <dbReference type="Proteomes" id="UP000659654"/>
    </source>
</evidence>
<feature type="region of interest" description="Disordered" evidence="1">
    <location>
        <begin position="1157"/>
        <end position="1456"/>
    </location>
</feature>
<feature type="compositionally biased region" description="Basic and acidic residues" evidence="1">
    <location>
        <begin position="714"/>
        <end position="731"/>
    </location>
</feature>
<feature type="compositionally biased region" description="Polar residues" evidence="1">
    <location>
        <begin position="1817"/>
        <end position="1827"/>
    </location>
</feature>
<feature type="compositionally biased region" description="Basic and acidic residues" evidence="1">
    <location>
        <begin position="1767"/>
        <end position="1783"/>
    </location>
</feature>
<feature type="region of interest" description="Disordered" evidence="1">
    <location>
        <begin position="3328"/>
        <end position="3540"/>
    </location>
</feature>
<feature type="compositionally biased region" description="Basic and acidic residues" evidence="1">
    <location>
        <begin position="2418"/>
        <end position="2433"/>
    </location>
</feature>
<reference evidence="2" key="2">
    <citation type="submission" date="2020-09" db="EMBL/GenBank/DDBJ databases">
        <authorList>
            <person name="Kikuchi T."/>
        </authorList>
    </citation>
    <scope>NUCLEOTIDE SEQUENCE</scope>
    <source>
        <strain evidence="2">Ka4C1</strain>
    </source>
</reference>
<dbReference type="Proteomes" id="UP000659654">
    <property type="component" value="Unassembled WGS sequence"/>
</dbReference>
<dbReference type="EMBL" id="CAJFDI010000004">
    <property type="protein sequence ID" value="CAD5225138.1"/>
    <property type="molecule type" value="Genomic_DNA"/>
</dbReference>
<feature type="compositionally biased region" description="Basic and acidic residues" evidence="1">
    <location>
        <begin position="788"/>
        <end position="810"/>
    </location>
</feature>
<feature type="region of interest" description="Disordered" evidence="1">
    <location>
        <begin position="3849"/>
        <end position="3889"/>
    </location>
</feature>
<feature type="region of interest" description="Disordered" evidence="1">
    <location>
        <begin position="2418"/>
        <end position="2466"/>
    </location>
</feature>
<feature type="compositionally biased region" description="Basic and acidic residues" evidence="1">
    <location>
        <begin position="1167"/>
        <end position="1184"/>
    </location>
</feature>
<feature type="compositionally biased region" description="Basic and acidic residues" evidence="1">
    <location>
        <begin position="1378"/>
        <end position="1389"/>
    </location>
</feature>
<reference evidence="5" key="1">
    <citation type="submission" date="2016-11" db="UniProtKB">
        <authorList>
            <consortium name="WormBaseParasite"/>
        </authorList>
    </citation>
    <scope>IDENTIFICATION</scope>
</reference>
<feature type="compositionally biased region" description="Acidic residues" evidence="1">
    <location>
        <begin position="336"/>
        <end position="345"/>
    </location>
</feature>
<feature type="compositionally biased region" description="Low complexity" evidence="1">
    <location>
        <begin position="436"/>
        <end position="453"/>
    </location>
</feature>
<feature type="compositionally biased region" description="Basic and acidic residues" evidence="1">
    <location>
        <begin position="3570"/>
        <end position="3587"/>
    </location>
</feature>
<dbReference type="eggNOG" id="ENOG502S3CF">
    <property type="taxonomic scope" value="Eukaryota"/>
</dbReference>
<feature type="region of interest" description="Disordered" evidence="1">
    <location>
        <begin position="4160"/>
        <end position="4209"/>
    </location>
</feature>
<feature type="compositionally biased region" description="Basic and acidic residues" evidence="1">
    <location>
        <begin position="3345"/>
        <end position="3354"/>
    </location>
</feature>
<feature type="compositionally biased region" description="Basic and acidic residues" evidence="1">
    <location>
        <begin position="3249"/>
        <end position="3274"/>
    </location>
</feature>
<feature type="compositionally biased region" description="Basic and acidic residues" evidence="1">
    <location>
        <begin position="3474"/>
        <end position="3491"/>
    </location>
</feature>
<feature type="compositionally biased region" description="Basic and acidic residues" evidence="1">
    <location>
        <begin position="3416"/>
        <end position="3428"/>
    </location>
</feature>
<feature type="compositionally biased region" description="Polar residues" evidence="1">
    <location>
        <begin position="593"/>
        <end position="602"/>
    </location>
</feature>
<feature type="compositionally biased region" description="Basic and acidic residues" evidence="1">
    <location>
        <begin position="1268"/>
        <end position="1319"/>
    </location>
</feature>
<feature type="region of interest" description="Disordered" evidence="1">
    <location>
        <begin position="1"/>
        <end position="178"/>
    </location>
</feature>
<feature type="compositionally biased region" description="Basic and acidic residues" evidence="1">
    <location>
        <begin position="3107"/>
        <end position="3123"/>
    </location>
</feature>
<feature type="compositionally biased region" description="Basic and acidic residues" evidence="1">
    <location>
        <begin position="3751"/>
        <end position="3766"/>
    </location>
</feature>
<feature type="compositionally biased region" description="Basic and acidic residues" evidence="1">
    <location>
        <begin position="2456"/>
        <end position="2466"/>
    </location>
</feature>
<feature type="compositionally biased region" description="Polar residues" evidence="1">
    <location>
        <begin position="1"/>
        <end position="10"/>
    </location>
</feature>
<feature type="compositionally biased region" description="Basic and acidic residues" evidence="1">
    <location>
        <begin position="3328"/>
        <end position="3337"/>
    </location>
</feature>
<feature type="compositionally biased region" description="Basic and acidic residues" evidence="1">
    <location>
        <begin position="1807"/>
        <end position="1816"/>
    </location>
</feature>
<feature type="compositionally biased region" description="Low complexity" evidence="1">
    <location>
        <begin position="1195"/>
        <end position="1208"/>
    </location>
</feature>
<feature type="region of interest" description="Disordered" evidence="1">
    <location>
        <begin position="1018"/>
        <end position="1042"/>
    </location>
</feature>
<feature type="compositionally biased region" description="Low complexity" evidence="1">
    <location>
        <begin position="895"/>
        <end position="912"/>
    </location>
</feature>
<proteinExistence type="predicted"/>
<dbReference type="EMBL" id="CAJFCV020000004">
    <property type="protein sequence ID" value="CAG9114143.1"/>
    <property type="molecule type" value="Genomic_DNA"/>
</dbReference>
<feature type="compositionally biased region" description="Basic and acidic residues" evidence="1">
    <location>
        <begin position="2933"/>
        <end position="2949"/>
    </location>
</feature>
<feature type="compositionally biased region" description="Basic and acidic residues" evidence="1">
    <location>
        <begin position="3726"/>
        <end position="3741"/>
    </location>
</feature>
<feature type="compositionally biased region" description="Basic and acidic residues" evidence="1">
    <location>
        <begin position="2678"/>
        <end position="2698"/>
    </location>
</feature>
<evidence type="ECO:0000256" key="1">
    <source>
        <dbReference type="SAM" id="MobiDB-lite"/>
    </source>
</evidence>
<feature type="compositionally biased region" description="Basic and acidic residues" evidence="1">
    <location>
        <begin position="346"/>
        <end position="356"/>
    </location>
</feature>
<feature type="compositionally biased region" description="Basic and acidic residues" evidence="1">
    <location>
        <begin position="456"/>
        <end position="468"/>
    </location>
</feature>
<feature type="compositionally biased region" description="Acidic residues" evidence="1">
    <location>
        <begin position="2822"/>
        <end position="2835"/>
    </location>
</feature>
<dbReference type="Proteomes" id="UP000582659">
    <property type="component" value="Unassembled WGS sequence"/>
</dbReference>
<feature type="compositionally biased region" description="Acidic residues" evidence="1">
    <location>
        <begin position="2048"/>
        <end position="2058"/>
    </location>
</feature>
<feature type="region of interest" description="Disordered" evidence="1">
    <location>
        <begin position="251"/>
        <end position="270"/>
    </location>
</feature>
<protein>
    <submittedName>
        <fullName evidence="2">(pine wood nematode) hypothetical protein</fullName>
    </submittedName>
</protein>
<feature type="compositionally biased region" description="Basic and acidic residues" evidence="1">
    <location>
        <begin position="946"/>
        <end position="961"/>
    </location>
</feature>
<feature type="compositionally biased region" description="Basic and acidic residues" evidence="1">
    <location>
        <begin position="1427"/>
        <end position="1445"/>
    </location>
</feature>
<feature type="compositionally biased region" description="Basic and acidic residues" evidence="1">
    <location>
        <begin position="2031"/>
        <end position="2044"/>
    </location>
</feature>
<feature type="compositionally biased region" description="Basic and acidic residues" evidence="1">
    <location>
        <begin position="1030"/>
        <end position="1042"/>
    </location>
</feature>
<feature type="region of interest" description="Disordered" evidence="1">
    <location>
        <begin position="3249"/>
        <end position="3280"/>
    </location>
</feature>
<feature type="compositionally biased region" description="Polar residues" evidence="1">
    <location>
        <begin position="2603"/>
        <end position="2613"/>
    </location>
</feature>
<feature type="compositionally biased region" description="Low complexity" evidence="1">
    <location>
        <begin position="3994"/>
        <end position="4008"/>
    </location>
</feature>
<feature type="compositionally biased region" description="Acidic residues" evidence="1">
    <location>
        <begin position="3134"/>
        <end position="3144"/>
    </location>
</feature>
<feature type="region of interest" description="Disordered" evidence="1">
    <location>
        <begin position="2731"/>
        <end position="2965"/>
    </location>
</feature>
<sequence>MLDSPSNTGSAREDTESVSSDSVKDRIARFESLKETAKFPIHRTVESELIEEEAREHSGQRKEEEHVSQRPTELSIQRTAEGKETEAERLNETPMESPSTPQVVTEQREQIGRALTVESPPKSDTQELAEPSPATTEEPQVSVHKLVQKFSQPSEGTTDTSSAAQFPEHHVVAGDGVSRVDSREQIIVREEVEVEPSASTIPETEQHKDLEDIAQTVHKLSVEQHESVQVQPGFGDDIVNVSVQEKIRRLEPATSLESEHDEEGFERQVPEHQAEIGDHDEGLAKAEVEEEVQVRTKPPSDEEFARINQARQEASEEPTEIAGERKTLPIHRALDEEVQDAETGELGEKETPESHLEAAQTPDLSTSTSSSVQQLGAGKSETSEVQPEVISEQQRIRISRTAEQGVVEEDEGEKAGRNVEESHIKPDEEEHSYGKAAAAAALAAAGGFAAAVASSLHDDKEYESRSPTEHTVPSDAPSESDKSPVSPSEREVAAEQSGRTGDRCEEDLLAQTPSESSEDHFTAEGPRSTRSIPIHHTAQGEVVEGQISETHGFKGPELSPHEEEYDTERAHKTESEAVDQTKAHEPAEALATPSDSARSQEPSPIDVSTPESAQEKALESEPLSPRGASPHQAEEELEKEILKREIEPVGDLEKELGTTETVEPVGTEKEISPDESTRQFLDQPSELEAEDVRKAVAHEQEVQQQHEQTPEEEDKAKRKESSPDESTRKFLDQPSELEAEDVREATRHEQEAQQHEQTPEEEDEAKKMGLGTMIAGAALLGGKALYDKLKGDKDQGEGYDGHDSGDDQKPEGGAGKIVSESYEYSYTDDGSGKPKEEFEHHIVAQDDQGRLVEEVEHREPEVEYRSVGDSAEQSPASVRKQVVQTPESQGEVSEAEPSSQPQAEAPSPVAEQLETPEKPLEISSSAASISEEGPKSPPATPTKVVHVHEHYHEQITDKDGNLVDDVTFESNYDTREPSETSQRQSPLLDERKVSLAAVGHDVKAEPVSHFEEQTIHIDPSVLPPSGTQTFHEERVETTEDLRRKSIKEDLDIHVVPKDDQHYQMHIHEERVEREDDQPEKVLIERDYDIEAPSGTEITLPEADQPVENIREEVKEGFVSGQPESDVTESHYKVHEERHEQVLDADGHVIKDTTVVKDYDDENPEPIEEVHEAEKEFVSELERRLSAASSARGDTQPAEQQQEAVEIAETPVSEKEFTAEGPRSTKDIDVYSAESTGLASPEAQKTSEFQQKSGAGSTEGSIALAQDTGEARDREFLEELEQEQKEHEQHQREVAEEQKQTVKSETEPVGDLEKELRVTESVEPVGRVSISKREIEPVGDLEKELRTTESVEPVGTGKEISPDESTRQFLDQPSELEAEDVRQAVAHEQEAQQPHKHAHEESEAKRKESSPDESARKFLDQPSELETEDVREATRHEQEVQQHEQTPEEEDQAKKMGIGTMIAGAALLGGKALYDKLKGDKDQGEGYDGHDSDDDQKPEGGAGKIVSESYEYSYTDDGSGKPKEEFEHHIVAQDDHGRLVEEVEHEPEVEYRSVGDSAKQSPASVRKQIVETPESQGEVSEAEPARKVSEDLHFEATQQKETPDFEVAQVEEPTTTSDTIVESQGNYDIAGGALESPQAPAEISEPSPAGGISAESVVHGTPETPEHHVEKHGEDGEKLPERFSPTEDDIRVSPSQETPQEHRHVVTKDTYEYSYTSDGEHQPHTEVTHITSTQKDDGPVVEHEKHYDIPGDAVQSPGEPVVLERKYSVEHFDEPSSHSADKQDVAGSPEQTSSPFEVIDQPSPVSDQIHHEPHHTVMTDSYEYSYTSDGVHEPHVEVTHKTITQEDEGPVVEHEEHYDLSGKESIGSPNKPLESPAVQEIPQSARSEDLSRKSDTYSVQTGEAEPESEYQVEEIPEDQSLKSDFSPEALQKQESPRDGHEKVIGHHFGSTEELPQTVEELERRERHPSPLPEESEIPDRPAVPTEASVEVIGTPAEEQDFTAEGPRSRRDIDVYGAESSGIESAEAQKTSDLQRTEGEERHRGYEPIAQDEESPEGEDQGDKAKKMGLGTMIAGAAYLGGKAIYDKLKGDKQGYEQVPAEDFEPTEGDTVESYRHVGDSAKTSPELTRKEHRTVHEFDDDFERPAVDEHALRDKLDKEADEKQRQGVQEVPETQGSQEFIEGLPAPPEEPKETVYIHEERHETVIGPDGHVLKDIIETRDYDTAHPEVYETRKTSIGEEERRTSYSDASREIEISPEDLPTTEEPKEVHVHEQHTEWSQDEFGHPREVEIVEDFDITEKTSDDHVPVQGEHEIHVHEKRVEHVVGFGGEDREITTTREYDLHVPEGAEEVHLPDASEPIDQVIASGDEPVHYHVHEERDEKVLDKEGHVLSDVKYVKDFDDEHPEDNVYELKSAEIRGESRLPGDEHQVRQAEEGQLGDVQESSEELENISNASVKDLDIGDGHPYHEARTADVFEQQPIEGLTITERVPINRSPASDIVESEAMSTEHLDISQQPIRENVDAQEVEEGQKIGPATMLAGAAAYGAMKLAEKLRGTGDEQAEEEEYPEAYRRRSETSPVGDIDKETAPSEDPTHQAEPVGSYDESSPCQSTKDYVTRDLEDYELAALQSQEQASPVDEQHEQHVTEPSESQRKTDIEEKEESEQKLVDEIDNEPVELVDDRPYHSSTEEIRPRPHDLGIDAQDNLDLQSPVSIATVRREDTDENLDIMQESIYIPADTPQSESRTPKTDYSYDIEQTPEFASEKYEGHDEEKDPMQQSIYIHHDEEGDQQQAYEEGERSGRDVMEQSVHELYDQRKPPSELVESESIEQEEEYYPDEQHHRSEDIHSETTPVGDLDRETHVSGDIQLETEPVGDVEQQTTPSAPSWKEAEPVGNIAKEVATSVDARQEAEPVVSHQELEGDLEDVVDTESIEGVDKKQEKVGKEEKKSEEDDQEVVESESIDEEKAQKIGLGTMIAGAAYLGGKALYDKLKGDKKEGEDTIDSSEIVESPEDLQSPLRKDSKDEFERKSEISRESSQVLSSDSQITALHVSETDGLVESESLDVETPEEMGSLSPKRRSFEEDKEPLVRSETVEHEAPELPETPTPAKREVEWPKKTAEEEQRQLPTAPSETPSEAEGELVESESIDHPSAEGLESPKSSRFEESGGLVHSETIDESTVLQDTPTSPIHKEPISPEKVGEAFGVHELKEEEGHFEPDVHSPDLVESEEIQHHLQEHHDLPKVLDYTVPRDQEGHPEETGGEVELHEPAPSHKEPISPGKVGEAFGVHELKEEEERFEPNAHSPELVESEEIQHHLQEHHDLPKVIDFTVPRDQEGHPQEGFGSETDTHEVDRQALVESESIDLGAEEPPASPKLSPQKTPVDIISPDEEPSVEEKIRFLKEDEEPETTTGTTEYQDQFRRIDEEHLVESEGIEQSESQPGQITSEKEYLAQKQDSEEDLESPEAYERPVVSAEDQEHHGLVESESIEHPEEPSSVMSESVYEKESPTKESPTKQEAVESKDTRRSFDGTPTTPIRKQSDLILSLDTLQQDIQRQFSQESAGGHELVQPVQEHEEPKIESPKDKKDEFGLTEEEQVEMSALAKAIITSDVPEDIRVKDEPKHDEKVEYEGEDVVESAHIHTLPDEHHFEPSGDIHFIHREEHREGLGSHEQLVESQEAAQGGLEGQQTHKDELSKSVTSAEQRESPQAAEEPYDFDDVEIVESTDLDFEKHDESARQPAEEIYHEEEEEQHEAESPKRQEEDDFDIIQHDDIIDIQMTEEEIAKSEAIRAKDAKAHSFSPRLRGAESPTSTPLQDSELGLGVEESELTHKLEDLERPDLRKVRDIEFERTDSAGSILKDRELTKEDFGGHMPDLSKDSESEDEKPTVERFDQGVEIKIESELDEKHVDFDLVEKEGALAPAEPIGRPQSPIPPRTQSVEQSEASPAGTSKTPESTRAIESVAEEEVGYDGQLEADQNEEAYDLAAKKMEADAKAEISPSNDSGSSNASSTVFVRKEINPDVKMKDSDDGSQSSLLEFERLEQEVVGKQTSPGQSDNEQMVASATGSVNSLLEFENIEREVLEDQINQEAIGQAIGPEVMILSDIREESEVEEMSIKGDDEDSLNEAQIIAEAMITSADSLEPSGGMPVLNRMETSIDSLEPQFSGSRQHHDDSLLDEGTSGVQSQDTQAGMSADTAGTFQEYHDDDRDSLDGALDDYETITTFQTTQEKPDGTTETIIRKVRTRTNDPVHSHVRFTGTESEDRLRNIEPEQEIESVDEEGNITKTIRRTLH</sequence>
<feature type="compositionally biased region" description="Basic and acidic residues" evidence="1">
    <location>
        <begin position="740"/>
        <end position="758"/>
    </location>
</feature>
<feature type="compositionally biased region" description="Basic and acidic residues" evidence="1">
    <location>
        <begin position="1717"/>
        <end position="1726"/>
    </location>
</feature>
<feature type="compositionally biased region" description="Basic and acidic residues" evidence="1">
    <location>
        <begin position="322"/>
        <end position="335"/>
    </location>
</feature>
<feature type="compositionally biased region" description="Acidic residues" evidence="1">
    <location>
        <begin position="1903"/>
        <end position="1916"/>
    </location>
</feature>
<feature type="compositionally biased region" description="Basic and acidic residues" evidence="1">
    <location>
        <begin position="1397"/>
        <end position="1418"/>
    </location>
</feature>
<feature type="compositionally biased region" description="Basic and acidic residues" evidence="1">
    <location>
        <begin position="2226"/>
        <end position="2253"/>
    </location>
</feature>
<feature type="compositionally biased region" description="Polar residues" evidence="1">
    <location>
        <begin position="871"/>
        <end position="891"/>
    </location>
</feature>
<feature type="compositionally biased region" description="Basic and acidic residues" evidence="1">
    <location>
        <begin position="3188"/>
        <end position="3197"/>
    </location>
</feature>
<feature type="compositionally biased region" description="Basic and acidic residues" evidence="1">
    <location>
        <begin position="288"/>
        <end position="305"/>
    </location>
</feature>
<evidence type="ECO:0000313" key="5">
    <source>
        <dbReference type="WBParaSite" id="BXY_0439000.1"/>
    </source>
</evidence>
<feature type="compositionally biased region" description="Basic and acidic residues" evidence="1">
    <location>
        <begin position="639"/>
        <end position="657"/>
    </location>
</feature>
<feature type="compositionally biased region" description="Acidic residues" evidence="1">
    <location>
        <begin position="3710"/>
        <end position="3725"/>
    </location>
</feature>
<feature type="compositionally biased region" description="Polar residues" evidence="1">
    <location>
        <begin position="3432"/>
        <end position="3443"/>
    </location>
</feature>
<feature type="compositionally biased region" description="Basic and acidic residues" evidence="1">
    <location>
        <begin position="1733"/>
        <end position="1742"/>
    </location>
</feature>
<feature type="compositionally biased region" description="Polar residues" evidence="1">
    <location>
        <begin position="3034"/>
        <end position="3046"/>
    </location>
</feature>
<feature type="compositionally biased region" description="Basic and acidic residues" evidence="1">
    <location>
        <begin position="80"/>
        <end position="91"/>
    </location>
</feature>
<feature type="region of interest" description="Disordered" evidence="1">
    <location>
        <begin position="3988"/>
        <end position="4010"/>
    </location>
</feature>
<feature type="region of interest" description="Disordered" evidence="1">
    <location>
        <begin position="1544"/>
        <end position="1742"/>
    </location>
</feature>
<feature type="region of interest" description="Disordered" evidence="1">
    <location>
        <begin position="3783"/>
        <end position="3817"/>
    </location>
</feature>
<keyword evidence="4" id="KW-1185">Reference proteome</keyword>
<feature type="compositionally biased region" description="Basic and acidic residues" evidence="1">
    <location>
        <begin position="830"/>
        <end position="866"/>
    </location>
</feature>
<feature type="compositionally biased region" description="Polar residues" evidence="1">
    <location>
        <begin position="69"/>
        <end position="78"/>
    </location>
</feature>
<feature type="compositionally biased region" description="Basic and acidic residues" evidence="1">
    <location>
        <begin position="1698"/>
        <end position="1710"/>
    </location>
</feature>
<feature type="compositionally biased region" description="Basic and acidic residues" evidence="1">
    <location>
        <begin position="4200"/>
        <end position="4209"/>
    </location>
</feature>
<feature type="compositionally biased region" description="Polar residues" evidence="1">
    <location>
        <begin position="3176"/>
        <end position="3186"/>
    </location>
</feature>
<dbReference type="Proteomes" id="UP000095284">
    <property type="component" value="Unplaced"/>
</dbReference>
<feature type="compositionally biased region" description="Basic and acidic residues" evidence="1">
    <location>
        <begin position="2637"/>
        <end position="2668"/>
    </location>
</feature>
<feature type="region of interest" description="Disordered" evidence="1">
    <location>
        <begin position="788"/>
        <end position="989"/>
    </location>
</feature>
<feature type="compositionally biased region" description="Basic and acidic residues" evidence="1">
    <location>
        <begin position="22"/>
        <end position="37"/>
    </location>
</feature>
<feature type="region of interest" description="Disordered" evidence="1">
    <location>
        <begin position="1475"/>
        <end position="1522"/>
    </location>
</feature>
<feature type="compositionally biased region" description="Basic and acidic residues" evidence="1">
    <location>
        <begin position="1885"/>
        <end position="1894"/>
    </location>
</feature>
<feature type="compositionally biased region" description="Basic and acidic residues" evidence="1">
    <location>
        <begin position="167"/>
        <end position="178"/>
    </location>
</feature>
<evidence type="ECO:0000313" key="3">
    <source>
        <dbReference type="Proteomes" id="UP000095284"/>
    </source>
</evidence>
<feature type="compositionally biased region" description="Basic and acidic residues" evidence="1">
    <location>
        <begin position="1211"/>
        <end position="1228"/>
    </location>
</feature>
<feature type="compositionally biased region" description="Basic and acidic residues" evidence="1">
    <location>
        <begin position="3783"/>
        <end position="3794"/>
    </location>
</feature>
<dbReference type="WBParaSite" id="BXY_0439000.1">
    <property type="protein sequence ID" value="BXY_0439000.1"/>
    <property type="gene ID" value="BXY_0439000"/>
</dbReference>
<feature type="compositionally biased region" description="Basic and acidic residues" evidence="1">
    <location>
        <begin position="2836"/>
        <end position="2847"/>
    </location>
</feature>
<feature type="compositionally biased region" description="Basic and acidic residues" evidence="1">
    <location>
        <begin position="2142"/>
        <end position="2164"/>
    </location>
</feature>
<feature type="compositionally biased region" description="Acidic residues" evidence="1">
    <location>
        <begin position="2098"/>
        <end position="2109"/>
    </location>
</feature>
<feature type="compositionally biased region" description="Basic and acidic residues" evidence="1">
    <location>
        <begin position="551"/>
        <end position="587"/>
    </location>
</feature>
<feature type="region of interest" description="Disordered" evidence="1">
    <location>
        <begin position="3659"/>
        <end position="3766"/>
    </location>
</feature>
<feature type="compositionally biased region" description="Basic and acidic residues" evidence="1">
    <location>
        <begin position="1475"/>
        <end position="1497"/>
    </location>
</feature>
<feature type="region of interest" description="Disordered" evidence="1">
    <location>
        <begin position="288"/>
        <end position="770"/>
    </location>
</feature>
<feature type="region of interest" description="Disordered" evidence="1">
    <location>
        <begin position="3910"/>
        <end position="3973"/>
    </location>
</feature>
<feature type="region of interest" description="Disordered" evidence="1">
    <location>
        <begin position="4016"/>
        <end position="4035"/>
    </location>
</feature>
<feature type="region of interest" description="Disordered" evidence="1">
    <location>
        <begin position="2992"/>
        <end position="3197"/>
    </location>
</feature>
<organism evidence="3 5">
    <name type="scientific">Bursaphelenchus xylophilus</name>
    <name type="common">Pinewood nematode worm</name>
    <name type="synonym">Aphelenchoides xylophilus</name>
    <dbReference type="NCBI Taxonomy" id="6326"/>
    <lineage>
        <taxon>Eukaryota</taxon>
        <taxon>Metazoa</taxon>
        <taxon>Ecdysozoa</taxon>
        <taxon>Nematoda</taxon>
        <taxon>Chromadorea</taxon>
        <taxon>Rhabditida</taxon>
        <taxon>Tylenchina</taxon>
        <taxon>Tylenchomorpha</taxon>
        <taxon>Aphelenchoidea</taxon>
        <taxon>Aphelenchoididae</taxon>
        <taxon>Bursaphelenchus</taxon>
    </lineage>
</organism>
<feature type="compositionally biased region" description="Acidic residues" evidence="1">
    <location>
        <begin position="3055"/>
        <end position="3068"/>
    </location>
</feature>
<feature type="compositionally biased region" description="Polar residues" evidence="1">
    <location>
        <begin position="1611"/>
        <end position="1625"/>
    </location>
</feature>
<accession>A0A1I7RUI0</accession>
<feature type="compositionally biased region" description="Basic and acidic residues" evidence="1">
    <location>
        <begin position="4016"/>
        <end position="4026"/>
    </location>
</feature>
<feature type="compositionally biased region" description="Basic and acidic residues" evidence="1">
    <location>
        <begin position="1933"/>
        <end position="1943"/>
    </location>
</feature>
<feature type="compositionally biased region" description="Basic and acidic residues" evidence="1">
    <location>
        <begin position="666"/>
        <end position="677"/>
    </location>
</feature>
<feature type="compositionally biased region" description="Basic and acidic residues" evidence="1">
    <location>
        <begin position="3500"/>
        <end position="3526"/>
    </location>
</feature>
<feature type="compositionally biased region" description="Acidic residues" evidence="1">
    <location>
        <begin position="2950"/>
        <end position="2962"/>
    </location>
</feature>
<feature type="compositionally biased region" description="Acidic residues" evidence="1">
    <location>
        <begin position="2919"/>
        <end position="2932"/>
    </location>
</feature>
<evidence type="ECO:0000313" key="2">
    <source>
        <dbReference type="EMBL" id="CAD5225138.1"/>
    </source>
</evidence>
<feature type="compositionally biased region" description="Basic and acidic residues" evidence="1">
    <location>
        <begin position="3017"/>
        <end position="3033"/>
    </location>
</feature>
<gene>
    <name evidence="2" type="ORF">BXYJ_LOCUS8394</name>
</gene>
<feature type="compositionally biased region" description="Basic and acidic residues" evidence="1">
    <location>
        <begin position="1850"/>
        <end position="1861"/>
    </location>
</feature>
<feature type="compositionally biased region" description="Basic and acidic residues" evidence="1">
    <location>
        <begin position="1330"/>
        <end position="1348"/>
    </location>
</feature>